<proteinExistence type="predicted"/>
<reference evidence="3 4" key="1">
    <citation type="journal article" date="2013" name="Curr. Biol.">
        <title>The Genome of the Foraminiferan Reticulomyxa filosa.</title>
        <authorList>
            <person name="Glockner G."/>
            <person name="Hulsmann N."/>
            <person name="Schleicher M."/>
            <person name="Noegel A.A."/>
            <person name="Eichinger L."/>
            <person name="Gallinger C."/>
            <person name="Pawlowski J."/>
            <person name="Sierra R."/>
            <person name="Euteneuer U."/>
            <person name="Pillet L."/>
            <person name="Moustafa A."/>
            <person name="Platzer M."/>
            <person name="Groth M."/>
            <person name="Szafranski K."/>
            <person name="Schliwa M."/>
        </authorList>
    </citation>
    <scope>NUCLEOTIDE SEQUENCE [LARGE SCALE GENOMIC DNA]</scope>
</reference>
<name>X6ND79_RETFI</name>
<dbReference type="PANTHER" id="PTHR46116">
    <property type="entry name" value="(E3-INDEPENDENT) E2 UBIQUITIN-CONJUGATING ENZYME"/>
    <property type="match status" value="1"/>
</dbReference>
<dbReference type="OrthoDB" id="2196114at2759"/>
<keyword evidence="4" id="KW-1185">Reference proteome</keyword>
<evidence type="ECO:0000256" key="1">
    <source>
        <dbReference type="ARBA" id="ARBA00022679"/>
    </source>
</evidence>
<gene>
    <name evidence="3" type="ORF">RFI_13449</name>
</gene>
<comment type="caution">
    <text evidence="3">The sequence shown here is derived from an EMBL/GenBank/DDBJ whole genome shotgun (WGS) entry which is preliminary data.</text>
</comment>
<accession>X6ND79</accession>
<keyword evidence="1" id="KW-0808">Transferase</keyword>
<dbReference type="AlphaFoldDB" id="X6ND79"/>
<protein>
    <submittedName>
        <fullName evidence="3">Uncharacterized protein</fullName>
    </submittedName>
</protein>
<sequence length="484" mass="55935">MDTGISTFLQVCLSIQSLIFVPEPYFNEPGYERNMGLPEYTEISNDYNKNIQENCVRWAMIDLLESPPKCFEEVIKTHFRLSKDRVLANAKKWLGADHKMVGQLEGLVYNLWKKKNKATSNQSRIDGNKKLIIITIVTVKGGLTHKIHDLHNNVNRGHQIRLRVNFQVVDTPKKKKKKLLEQAFRNTCVFFANIDIALTHDHVCQKNSSTEKKRIRKKWKIGYNNLECLFFWLNFFARISQHSKSKRKIKNKKRQVKISKKTTCTIDSKRTLKFETCPKCHIKEMDGNTFKLSQQFLYPCICKMIDNGYLEIDFSKNVGTAILSDLEKKGRGCYEMKCVCIVGTEKFDATILWKFCKGTLQIESFEAKKKKKKCDSMRITVVANASFTLAESGWGAIELVIKGPKLVQKKPCGRLGVGISLSAGGDWPATVVYLKDKFHNLYLCAKKYTYKNDSSQIITNAKTYIKVMYFVLVWFRLVWFEKLT</sequence>
<dbReference type="GO" id="GO:0016740">
    <property type="term" value="F:transferase activity"/>
    <property type="evidence" value="ECO:0007669"/>
    <property type="project" value="UniProtKB-KW"/>
</dbReference>
<dbReference type="InterPro" id="IPR016135">
    <property type="entry name" value="UBQ-conjugating_enzyme/RWD"/>
</dbReference>
<dbReference type="Gene3D" id="3.10.110.10">
    <property type="entry name" value="Ubiquitin Conjugating Enzyme"/>
    <property type="match status" value="1"/>
</dbReference>
<evidence type="ECO:0000313" key="3">
    <source>
        <dbReference type="EMBL" id="ETO23729.1"/>
    </source>
</evidence>
<keyword evidence="2" id="KW-0833">Ubl conjugation pathway</keyword>
<dbReference type="GO" id="GO:0004869">
    <property type="term" value="F:cysteine-type endopeptidase inhibitor activity"/>
    <property type="evidence" value="ECO:0007669"/>
    <property type="project" value="TreeGrafter"/>
</dbReference>
<evidence type="ECO:0000256" key="2">
    <source>
        <dbReference type="ARBA" id="ARBA00022786"/>
    </source>
</evidence>
<organism evidence="3 4">
    <name type="scientific">Reticulomyxa filosa</name>
    <dbReference type="NCBI Taxonomy" id="46433"/>
    <lineage>
        <taxon>Eukaryota</taxon>
        <taxon>Sar</taxon>
        <taxon>Rhizaria</taxon>
        <taxon>Retaria</taxon>
        <taxon>Foraminifera</taxon>
        <taxon>Monothalamids</taxon>
        <taxon>Reticulomyxidae</taxon>
        <taxon>Reticulomyxa</taxon>
    </lineage>
</organism>
<dbReference type="EMBL" id="ASPP01009744">
    <property type="protein sequence ID" value="ETO23729.1"/>
    <property type="molecule type" value="Genomic_DNA"/>
</dbReference>
<dbReference type="GO" id="GO:0005634">
    <property type="term" value="C:nucleus"/>
    <property type="evidence" value="ECO:0007669"/>
    <property type="project" value="TreeGrafter"/>
</dbReference>
<dbReference type="Proteomes" id="UP000023152">
    <property type="component" value="Unassembled WGS sequence"/>
</dbReference>
<evidence type="ECO:0000313" key="4">
    <source>
        <dbReference type="Proteomes" id="UP000023152"/>
    </source>
</evidence>
<dbReference type="PANTHER" id="PTHR46116:SF39">
    <property type="entry name" value="BACULOVIRAL IAP REPEAT-CONTAINING PROTEIN 6"/>
    <property type="match status" value="1"/>
</dbReference>